<dbReference type="InterPro" id="IPR004838">
    <property type="entry name" value="NHTrfase_class1_PyrdxlP-BS"/>
</dbReference>
<dbReference type="SUPFAM" id="SSF53383">
    <property type="entry name" value="PLP-dependent transferases"/>
    <property type="match status" value="1"/>
</dbReference>
<dbReference type="EMBL" id="JAYGHX010000001">
    <property type="protein sequence ID" value="MEA5390060.1"/>
    <property type="molecule type" value="Genomic_DNA"/>
</dbReference>
<dbReference type="Pfam" id="PF00155">
    <property type="entry name" value="Aminotran_1_2"/>
    <property type="match status" value="1"/>
</dbReference>
<dbReference type="InterPro" id="IPR050596">
    <property type="entry name" value="AspAT/PAT-like"/>
</dbReference>
<feature type="domain" description="Aminotransferase class I/classII large" evidence="7">
    <location>
        <begin position="35"/>
        <end position="388"/>
    </location>
</feature>
<dbReference type="GO" id="GO:0008483">
    <property type="term" value="F:transaminase activity"/>
    <property type="evidence" value="ECO:0007669"/>
    <property type="project" value="UniProtKB-KW"/>
</dbReference>
<keyword evidence="5" id="KW-0663">Pyridoxal phosphate</keyword>
<keyword evidence="3 6" id="KW-0032">Aminotransferase</keyword>
<evidence type="ECO:0000256" key="6">
    <source>
        <dbReference type="RuleBase" id="RU000481"/>
    </source>
</evidence>
<dbReference type="PANTHER" id="PTHR46383:SF1">
    <property type="entry name" value="ASPARTATE AMINOTRANSFERASE"/>
    <property type="match status" value="1"/>
</dbReference>
<comment type="similarity">
    <text evidence="2 6">Belongs to the class-I pyridoxal-phosphate-dependent aminotransferase family.</text>
</comment>
<dbReference type="InterPro" id="IPR004839">
    <property type="entry name" value="Aminotransferase_I/II_large"/>
</dbReference>
<name>A0ABU5RQL5_9CYAN</name>
<evidence type="ECO:0000313" key="9">
    <source>
        <dbReference type="Proteomes" id="UP001304461"/>
    </source>
</evidence>
<dbReference type="PROSITE" id="PS00105">
    <property type="entry name" value="AA_TRANSFER_CLASS_1"/>
    <property type="match status" value="1"/>
</dbReference>
<dbReference type="RefSeq" id="WP_323304179.1">
    <property type="nucleotide sequence ID" value="NZ_JAYGHX010000001.1"/>
</dbReference>
<dbReference type="Gene3D" id="3.90.1150.10">
    <property type="entry name" value="Aspartate Aminotransferase, domain 1"/>
    <property type="match status" value="1"/>
</dbReference>
<dbReference type="InterPro" id="IPR015421">
    <property type="entry name" value="PyrdxlP-dep_Trfase_major"/>
</dbReference>
<evidence type="ECO:0000259" key="7">
    <source>
        <dbReference type="Pfam" id="PF00155"/>
    </source>
</evidence>
<dbReference type="Gene3D" id="3.40.640.10">
    <property type="entry name" value="Type I PLP-dependent aspartate aminotransferase-like (Major domain)"/>
    <property type="match status" value="1"/>
</dbReference>
<evidence type="ECO:0000256" key="3">
    <source>
        <dbReference type="ARBA" id="ARBA00022576"/>
    </source>
</evidence>
<sequence>MSHRFADSFRDGAVPLELLRQRAHNLRWAELPPGVIPLTAADPDFPAAPVIREAIADYARSGVFSYGPAGGLPSFRQAVAGYQRQRGAPVPPEAVLAVNSAAAGLALVTRHWLAPGDEAIVWDPVDFLFAHTVRSAGGVPVLWRIDPEAPLDLAALEALVTPRTRVLCLCNPHNPLGRCFRRDELEALGRFCLERGLRVLSDEVWSDVVYPPATFTSWLALEPELSGLGAVVHGFSKSFGLAGLRVGYVAMADPEAAARLLADSELPSTVDGVATLSQVAATAAYSPDGLAWLGAFLEHLRARRDQAVTRLAAIPGLRVRPPAATFVLFVGLPPLQESVEELVERLRREHGVAVVPGIPRWFGPGAAGHLRLSFATSEALLGEALERLAAGLASAP</sequence>
<evidence type="ECO:0000256" key="2">
    <source>
        <dbReference type="ARBA" id="ARBA00007441"/>
    </source>
</evidence>
<reference evidence="8 9" key="1">
    <citation type="submission" date="2023-12" db="EMBL/GenBank/DDBJ databases">
        <title>Baltic Sea Cyanobacteria.</title>
        <authorList>
            <person name="Delbaje E."/>
            <person name="Fewer D.P."/>
            <person name="Shishido T.K."/>
        </authorList>
    </citation>
    <scope>NUCLEOTIDE SEQUENCE [LARGE SCALE GENOMIC DNA]</scope>
    <source>
        <strain evidence="8 9">UHCC 0139</strain>
    </source>
</reference>
<comment type="caution">
    <text evidence="8">The sequence shown here is derived from an EMBL/GenBank/DDBJ whole genome shotgun (WGS) entry which is preliminary data.</text>
</comment>
<evidence type="ECO:0000256" key="5">
    <source>
        <dbReference type="ARBA" id="ARBA00022898"/>
    </source>
</evidence>
<evidence type="ECO:0000256" key="1">
    <source>
        <dbReference type="ARBA" id="ARBA00001933"/>
    </source>
</evidence>
<dbReference type="InterPro" id="IPR015422">
    <property type="entry name" value="PyrdxlP-dep_Trfase_small"/>
</dbReference>
<evidence type="ECO:0000313" key="8">
    <source>
        <dbReference type="EMBL" id="MEA5390060.1"/>
    </source>
</evidence>
<dbReference type="Proteomes" id="UP001304461">
    <property type="component" value="Unassembled WGS sequence"/>
</dbReference>
<proteinExistence type="inferred from homology"/>
<protein>
    <recommendedName>
        <fullName evidence="6">Aminotransferase</fullName>
        <ecNumber evidence="6">2.6.1.-</ecNumber>
    </recommendedName>
</protein>
<keyword evidence="4 6" id="KW-0808">Transferase</keyword>
<comment type="cofactor">
    <cofactor evidence="1 6">
        <name>pyridoxal 5'-phosphate</name>
        <dbReference type="ChEBI" id="CHEBI:597326"/>
    </cofactor>
</comment>
<dbReference type="EC" id="2.6.1.-" evidence="6"/>
<evidence type="ECO:0000256" key="4">
    <source>
        <dbReference type="ARBA" id="ARBA00022679"/>
    </source>
</evidence>
<keyword evidence="9" id="KW-1185">Reference proteome</keyword>
<dbReference type="InterPro" id="IPR015424">
    <property type="entry name" value="PyrdxlP-dep_Trfase"/>
</dbReference>
<organism evidence="8 9">
    <name type="scientific">Cyanobium gracile UHCC 0139</name>
    <dbReference type="NCBI Taxonomy" id="3110308"/>
    <lineage>
        <taxon>Bacteria</taxon>
        <taxon>Bacillati</taxon>
        <taxon>Cyanobacteriota</taxon>
        <taxon>Cyanophyceae</taxon>
        <taxon>Synechococcales</taxon>
        <taxon>Prochlorococcaceae</taxon>
        <taxon>Cyanobium</taxon>
    </lineage>
</organism>
<accession>A0ABU5RQL5</accession>
<dbReference type="CDD" id="cd00609">
    <property type="entry name" value="AAT_like"/>
    <property type="match status" value="1"/>
</dbReference>
<dbReference type="PANTHER" id="PTHR46383">
    <property type="entry name" value="ASPARTATE AMINOTRANSFERASE"/>
    <property type="match status" value="1"/>
</dbReference>
<gene>
    <name evidence="8" type="ORF">VB738_02180</name>
</gene>